<protein>
    <submittedName>
        <fullName evidence="1">Uncharacterized protein</fullName>
    </submittedName>
</protein>
<name>A0ABN9Q3Y0_9DINO</name>
<proteinExistence type="predicted"/>
<sequence>MFDRKPGLGNMCTRFLLPPVADAPGPYLIIHDQAALTQNAPVSPADSTRELIGRVRASTPVEVLEVQRCQVLGREVLRGLLRDPPGWVTILDYDSGERWALAMSSAQG</sequence>
<gene>
    <name evidence="1" type="ORF">PCOR1329_LOCUS8381</name>
</gene>
<comment type="caution">
    <text evidence="1">The sequence shown here is derived from an EMBL/GenBank/DDBJ whole genome shotgun (WGS) entry which is preliminary data.</text>
</comment>
<evidence type="ECO:0000313" key="2">
    <source>
        <dbReference type="Proteomes" id="UP001189429"/>
    </source>
</evidence>
<reference evidence="1" key="1">
    <citation type="submission" date="2023-10" db="EMBL/GenBank/DDBJ databases">
        <authorList>
            <person name="Chen Y."/>
            <person name="Shah S."/>
            <person name="Dougan E. K."/>
            <person name="Thang M."/>
            <person name="Chan C."/>
        </authorList>
    </citation>
    <scope>NUCLEOTIDE SEQUENCE [LARGE SCALE GENOMIC DNA]</scope>
</reference>
<dbReference type="EMBL" id="CAUYUJ010002302">
    <property type="protein sequence ID" value="CAK0800162.1"/>
    <property type="molecule type" value="Genomic_DNA"/>
</dbReference>
<dbReference type="Proteomes" id="UP001189429">
    <property type="component" value="Unassembled WGS sequence"/>
</dbReference>
<evidence type="ECO:0000313" key="1">
    <source>
        <dbReference type="EMBL" id="CAK0800162.1"/>
    </source>
</evidence>
<organism evidence="1 2">
    <name type="scientific">Prorocentrum cordatum</name>
    <dbReference type="NCBI Taxonomy" id="2364126"/>
    <lineage>
        <taxon>Eukaryota</taxon>
        <taxon>Sar</taxon>
        <taxon>Alveolata</taxon>
        <taxon>Dinophyceae</taxon>
        <taxon>Prorocentrales</taxon>
        <taxon>Prorocentraceae</taxon>
        <taxon>Prorocentrum</taxon>
    </lineage>
</organism>
<keyword evidence="2" id="KW-1185">Reference proteome</keyword>
<accession>A0ABN9Q3Y0</accession>